<keyword evidence="2" id="KW-1185">Reference proteome</keyword>
<evidence type="ECO:0000313" key="2">
    <source>
        <dbReference type="Proteomes" id="UP000676506"/>
    </source>
</evidence>
<sequence length="118" mass="12822">MSKRYTIVLLAGLALLGIGGGAFAAGVLAGRELSAREAQRGIQQALGGRYARNSIHIRRVLPGFSSSDAIVEAQVEATFKFTRTAQGWQATEVRLADRDWRKLDVLTRTLVENQPGEP</sequence>
<protein>
    <submittedName>
        <fullName evidence="1">Uncharacterized protein</fullName>
    </submittedName>
</protein>
<proteinExistence type="predicted"/>
<dbReference type="EMBL" id="CP072648">
    <property type="protein sequence ID" value="QUW03097.1"/>
    <property type="molecule type" value="Genomic_DNA"/>
</dbReference>
<gene>
    <name evidence="1" type="ORF">J8C06_01235</name>
</gene>
<dbReference type="RefSeq" id="WP_211428988.1">
    <property type="nucleotide sequence ID" value="NZ_CP072648.1"/>
</dbReference>
<evidence type="ECO:0000313" key="1">
    <source>
        <dbReference type="EMBL" id="QUW03097.1"/>
    </source>
</evidence>
<accession>A0ABX8B829</accession>
<name>A0ABX8B829_9BACT</name>
<reference evidence="1 2" key="1">
    <citation type="submission" date="2021-03" db="EMBL/GenBank/DDBJ databases">
        <title>Genomic and phenotypic characterization of Chloracidobacterium isolates provides evidence for multiple species.</title>
        <authorList>
            <person name="Saini M.K."/>
            <person name="Costas A.M.G."/>
            <person name="Tank M."/>
            <person name="Bryant D.A."/>
        </authorList>
    </citation>
    <scope>NUCLEOTIDE SEQUENCE [LARGE SCALE GENOMIC DNA]</scope>
    <source>
        <strain evidence="1 2">BV2-C</strain>
    </source>
</reference>
<organism evidence="1 2">
    <name type="scientific">Chloracidobacterium validum</name>
    <dbReference type="NCBI Taxonomy" id="2821543"/>
    <lineage>
        <taxon>Bacteria</taxon>
        <taxon>Pseudomonadati</taxon>
        <taxon>Acidobacteriota</taxon>
        <taxon>Terriglobia</taxon>
        <taxon>Terriglobales</taxon>
        <taxon>Acidobacteriaceae</taxon>
        <taxon>Chloracidobacterium</taxon>
    </lineage>
</organism>
<dbReference type="Proteomes" id="UP000676506">
    <property type="component" value="Chromosome 1"/>
</dbReference>